<proteinExistence type="predicted"/>
<evidence type="ECO:0000256" key="1">
    <source>
        <dbReference type="SAM" id="Coils"/>
    </source>
</evidence>
<dbReference type="Proteomes" id="UP000815325">
    <property type="component" value="Unassembled WGS sequence"/>
</dbReference>
<protein>
    <submittedName>
        <fullName evidence="3">Uncharacterized protein</fullName>
    </submittedName>
</protein>
<organism evidence="3 4">
    <name type="scientific">Dunaliella salina</name>
    <name type="common">Green alga</name>
    <name type="synonym">Protococcus salinus</name>
    <dbReference type="NCBI Taxonomy" id="3046"/>
    <lineage>
        <taxon>Eukaryota</taxon>
        <taxon>Viridiplantae</taxon>
        <taxon>Chlorophyta</taxon>
        <taxon>core chlorophytes</taxon>
        <taxon>Chlorophyceae</taxon>
        <taxon>CS clade</taxon>
        <taxon>Chlamydomonadales</taxon>
        <taxon>Dunaliellaceae</taxon>
        <taxon>Dunaliella</taxon>
    </lineage>
</organism>
<evidence type="ECO:0000313" key="4">
    <source>
        <dbReference type="Proteomes" id="UP000815325"/>
    </source>
</evidence>
<gene>
    <name evidence="3" type="ORF">DUNSADRAFT_8062</name>
</gene>
<feature type="compositionally biased region" description="Low complexity" evidence="2">
    <location>
        <begin position="185"/>
        <end position="200"/>
    </location>
</feature>
<dbReference type="EMBL" id="MU069727">
    <property type="protein sequence ID" value="KAF5835005.1"/>
    <property type="molecule type" value="Genomic_DNA"/>
</dbReference>
<sequence length="413" mass="44898">MDIDGDLLNLLQQELNTQGKDGKARSRGTGATKRASGGRRAKLNYEKQVQLLEQELSAKMTLARQLEGQKKALTENLQMLELHCKATGHYVQLMQEGDQQSKATAWLQKHTRAALNGGTSKGADQGHLGLVQGQAKQQPPEAGNEEDITEGMDWHQLLDGLTDVPGDQTPASASRLGAKLDVSEAGGRPQGAPQQRQQQPPKERCLSLNDVPVSDRPNETWLAAMRRATVDDFANVIREFVVIAGPLVLQAEAHGGLTPALNHLCLHVTKYMEFSNVLAIARSRTLYEAIEVDLETRAPRKPPHGFWANVAAVMRCTPEQMQQVQAAMRSYTTSLSAISDERMLLSRELSATIQASEAAARAVGQGEASTGEERRGKGSVQQYLPVGAAKVCRFCATACCVCTILARCSHLCK</sequence>
<feature type="region of interest" description="Disordered" evidence="2">
    <location>
        <begin position="16"/>
        <end position="39"/>
    </location>
</feature>
<reference evidence="3" key="1">
    <citation type="submission" date="2017-08" db="EMBL/GenBank/DDBJ databases">
        <authorList>
            <person name="Polle J.E."/>
            <person name="Barry K."/>
            <person name="Cushman J."/>
            <person name="Schmutz J."/>
            <person name="Tran D."/>
            <person name="Hathwaick L.T."/>
            <person name="Yim W.C."/>
            <person name="Jenkins J."/>
            <person name="Mckie-Krisberg Z.M."/>
            <person name="Prochnik S."/>
            <person name="Lindquist E."/>
            <person name="Dockter R.B."/>
            <person name="Adam C."/>
            <person name="Molina H."/>
            <person name="Bunkerborg J."/>
            <person name="Jin E."/>
            <person name="Buchheim M."/>
            <person name="Magnuson J."/>
        </authorList>
    </citation>
    <scope>NUCLEOTIDE SEQUENCE</scope>
    <source>
        <strain evidence="3">CCAP 19/18</strain>
    </source>
</reference>
<evidence type="ECO:0000256" key="2">
    <source>
        <dbReference type="SAM" id="MobiDB-lite"/>
    </source>
</evidence>
<feature type="coiled-coil region" evidence="1">
    <location>
        <begin position="49"/>
        <end position="83"/>
    </location>
</feature>
<keyword evidence="1" id="KW-0175">Coiled coil</keyword>
<keyword evidence="4" id="KW-1185">Reference proteome</keyword>
<accession>A0ABQ7GK66</accession>
<comment type="caution">
    <text evidence="3">The sequence shown here is derived from an EMBL/GenBank/DDBJ whole genome shotgun (WGS) entry which is preliminary data.</text>
</comment>
<evidence type="ECO:0000313" key="3">
    <source>
        <dbReference type="EMBL" id="KAF5835005.1"/>
    </source>
</evidence>
<feature type="region of interest" description="Disordered" evidence="2">
    <location>
        <begin position="183"/>
        <end position="211"/>
    </location>
</feature>
<name>A0ABQ7GK66_DUNSA</name>